<dbReference type="Pfam" id="PF14321">
    <property type="entry name" value="DUF4382"/>
    <property type="match status" value="1"/>
</dbReference>
<evidence type="ECO:0000259" key="1">
    <source>
        <dbReference type="Pfam" id="PF14321"/>
    </source>
</evidence>
<dbReference type="AlphaFoldDB" id="Q87J52"/>
<dbReference type="PATRIC" id="fig|223926.6.peg.3344"/>
<protein>
    <recommendedName>
        <fullName evidence="1">DUF4382 domain-containing protein</fullName>
    </recommendedName>
</protein>
<evidence type="ECO:0000313" key="2">
    <source>
        <dbReference type="EMBL" id="BAC61744.1"/>
    </source>
</evidence>
<dbReference type="InterPro" id="IPR025491">
    <property type="entry name" value="DUF4382"/>
</dbReference>
<gene>
    <name evidence="2" type="ordered locus">VPA0401</name>
</gene>
<dbReference type="eggNOG" id="ENOG5032FBS">
    <property type="taxonomic scope" value="Bacteria"/>
</dbReference>
<organism evidence="2 3">
    <name type="scientific">Vibrio parahaemolyticus serotype O3:K6 (strain RIMD 2210633)</name>
    <dbReference type="NCBI Taxonomy" id="223926"/>
    <lineage>
        <taxon>Bacteria</taxon>
        <taxon>Pseudomonadati</taxon>
        <taxon>Pseudomonadota</taxon>
        <taxon>Gammaproteobacteria</taxon>
        <taxon>Vibrionales</taxon>
        <taxon>Vibrionaceae</taxon>
        <taxon>Vibrio</taxon>
    </lineage>
</organism>
<dbReference type="Proteomes" id="UP000002493">
    <property type="component" value="Chromosome 2"/>
</dbReference>
<dbReference type="KEGG" id="vpa:VPA0401"/>
<dbReference type="EMBL" id="BA000032">
    <property type="protein sequence ID" value="BAC61744.1"/>
    <property type="molecule type" value="Genomic_DNA"/>
</dbReference>
<proteinExistence type="predicted"/>
<accession>Q87J52</accession>
<sequence>MTTLLRNVFNLQYLNYLVFKSPRLLRKISSFSTTFNRLPTKKVTPMNTIKFSLVGAAVVVALFGCNSDSNTITTTTPVTLSVSDAPIDDVSEVVITYSKVAFLPLDGGSPQIFEVYKTDEEGNYVDENGDPIPDGEDPLPLSVNLLNYQGSDVQELVEDEVIPSGNYKLCVFANDGAHPDYPSYVIDEATGNQIPLTVKGDGACPQGVGKEPNSGVLFFNNTFAVNPDNNEFVVEFDLRRGLKDGTGQNEGYSIQRTSVTLFNTVTTGEIQGDVAAQTYADCEIDTSSANDYAHAVYLYEGSVAKEDMGPFAGEDGKATPIAATNVVPDMEQVNYEYEFGFVEPGTYSVGYTCTANDDSEEGIVAGETFSIYQATSGLTVSAGADTDANF</sequence>
<feature type="domain" description="DUF4382" evidence="1">
    <location>
        <begin position="76"/>
        <end position="254"/>
    </location>
</feature>
<dbReference type="HOGENOM" id="CLU_072066_0_0_6"/>
<reference evidence="2 3" key="1">
    <citation type="journal article" date="2003" name="Lancet">
        <title>Genome sequence of Vibrio parahaemolyticus: a pathogenic mechanism distinct from that of V. cholerae.</title>
        <authorList>
            <person name="Makino K."/>
            <person name="Oshima K."/>
            <person name="Kurokawa K."/>
            <person name="Yokoyama K."/>
            <person name="Uda T."/>
            <person name="Tagomori K."/>
            <person name="Iijima Y."/>
            <person name="Najima M."/>
            <person name="Nakano M."/>
            <person name="Yamashita A."/>
            <person name="Kubota Y."/>
            <person name="Kimura S."/>
            <person name="Yasunaga T."/>
            <person name="Honda T."/>
            <person name="Shinagawa H."/>
            <person name="Hattori M."/>
            <person name="Iida T."/>
        </authorList>
    </citation>
    <scope>NUCLEOTIDE SEQUENCE [LARGE SCALE GENOMIC DNA]</scope>
    <source>
        <strain evidence="3">RIMD 2210633</strain>
    </source>
</reference>
<evidence type="ECO:0000313" key="3">
    <source>
        <dbReference type="Proteomes" id="UP000002493"/>
    </source>
</evidence>
<name>Q87J52_VIBPA</name>